<evidence type="ECO:0000313" key="2">
    <source>
        <dbReference type="Proteomes" id="UP001596091"/>
    </source>
</evidence>
<sequence length="66" mass="7096">MRATFQTRNDGTIALQLDDEAARAVFASILFASRFSENIAPLAAVAEQGLELERAAPVTSGRSLCR</sequence>
<dbReference type="EMBL" id="JBHSPH010000002">
    <property type="protein sequence ID" value="MFC5862038.1"/>
    <property type="molecule type" value="Genomic_DNA"/>
</dbReference>
<accession>A0ABW1ED66</accession>
<comment type="caution">
    <text evidence="1">The sequence shown here is derived from an EMBL/GenBank/DDBJ whole genome shotgun (WGS) entry which is preliminary data.</text>
</comment>
<reference evidence="2" key="1">
    <citation type="journal article" date="2019" name="Int. J. Syst. Evol. Microbiol.">
        <title>The Global Catalogue of Microorganisms (GCM) 10K type strain sequencing project: providing services to taxonomists for standard genome sequencing and annotation.</title>
        <authorList>
            <consortium name="The Broad Institute Genomics Platform"/>
            <consortium name="The Broad Institute Genome Sequencing Center for Infectious Disease"/>
            <person name="Wu L."/>
            <person name="Ma J."/>
        </authorList>
    </citation>
    <scope>NUCLEOTIDE SEQUENCE [LARGE SCALE GENOMIC DNA]</scope>
    <source>
        <strain evidence="2">JCM 4087</strain>
    </source>
</reference>
<gene>
    <name evidence="1" type="ORF">ACFPT7_07020</name>
</gene>
<organism evidence="1 2">
    <name type="scientific">Acidicapsa dinghuensis</name>
    <dbReference type="NCBI Taxonomy" id="2218256"/>
    <lineage>
        <taxon>Bacteria</taxon>
        <taxon>Pseudomonadati</taxon>
        <taxon>Acidobacteriota</taxon>
        <taxon>Terriglobia</taxon>
        <taxon>Terriglobales</taxon>
        <taxon>Acidobacteriaceae</taxon>
        <taxon>Acidicapsa</taxon>
    </lineage>
</organism>
<dbReference type="Proteomes" id="UP001596091">
    <property type="component" value="Unassembled WGS sequence"/>
</dbReference>
<name>A0ABW1ED66_9BACT</name>
<keyword evidence="2" id="KW-1185">Reference proteome</keyword>
<proteinExistence type="predicted"/>
<protein>
    <submittedName>
        <fullName evidence="1">Uncharacterized protein</fullName>
    </submittedName>
</protein>
<dbReference type="RefSeq" id="WP_263338060.1">
    <property type="nucleotide sequence ID" value="NZ_JAGSYH010000004.1"/>
</dbReference>
<evidence type="ECO:0000313" key="1">
    <source>
        <dbReference type="EMBL" id="MFC5862038.1"/>
    </source>
</evidence>